<name>A0A5N6K6I0_MONLA</name>
<reference evidence="1 2" key="1">
    <citation type="submission" date="2019-06" db="EMBL/GenBank/DDBJ databases">
        <title>Genome Sequence of the Brown Rot Fungal Pathogen Monilinia laxa.</title>
        <authorList>
            <person name="De Miccolis Angelini R.M."/>
            <person name="Landi L."/>
            <person name="Abate D."/>
            <person name="Pollastro S."/>
            <person name="Romanazzi G."/>
            <person name="Faretra F."/>
        </authorList>
    </citation>
    <scope>NUCLEOTIDE SEQUENCE [LARGE SCALE GENOMIC DNA]</scope>
    <source>
        <strain evidence="1 2">Mlax316</strain>
    </source>
</reference>
<protein>
    <submittedName>
        <fullName evidence="1">Uncharacterized protein</fullName>
    </submittedName>
</protein>
<sequence length="85" mass="9678">MHAFLPKILFYASTGISEDKDKACCFNTSMDANGPSLGTLPQRIKSRLSFFLPQSYNVLNIILQIYTNRLRPNIQISIDIDQLQE</sequence>
<accession>A0A5N6K6I0</accession>
<keyword evidence="2" id="KW-1185">Reference proteome</keyword>
<organism evidence="1 2">
    <name type="scientific">Monilinia laxa</name>
    <name type="common">Brown rot fungus</name>
    <name type="synonym">Sclerotinia laxa</name>
    <dbReference type="NCBI Taxonomy" id="61186"/>
    <lineage>
        <taxon>Eukaryota</taxon>
        <taxon>Fungi</taxon>
        <taxon>Dikarya</taxon>
        <taxon>Ascomycota</taxon>
        <taxon>Pezizomycotina</taxon>
        <taxon>Leotiomycetes</taxon>
        <taxon>Helotiales</taxon>
        <taxon>Sclerotiniaceae</taxon>
        <taxon>Monilinia</taxon>
    </lineage>
</organism>
<proteinExistence type="predicted"/>
<dbReference type="Proteomes" id="UP000326757">
    <property type="component" value="Unassembled WGS sequence"/>
</dbReference>
<evidence type="ECO:0000313" key="1">
    <source>
        <dbReference type="EMBL" id="KAB8298208.1"/>
    </source>
</evidence>
<dbReference type="EMBL" id="VIGI01000007">
    <property type="protein sequence ID" value="KAB8298208.1"/>
    <property type="molecule type" value="Genomic_DNA"/>
</dbReference>
<gene>
    <name evidence="1" type="ORF">EYC80_001949</name>
</gene>
<comment type="caution">
    <text evidence="1">The sequence shown here is derived from an EMBL/GenBank/DDBJ whole genome shotgun (WGS) entry which is preliminary data.</text>
</comment>
<evidence type="ECO:0000313" key="2">
    <source>
        <dbReference type="Proteomes" id="UP000326757"/>
    </source>
</evidence>
<dbReference type="AlphaFoldDB" id="A0A5N6K6I0"/>